<dbReference type="SUPFAM" id="SSF46689">
    <property type="entry name" value="Homeodomain-like"/>
    <property type="match status" value="1"/>
</dbReference>
<comment type="caution">
    <text evidence="14">The sequence shown here is derived from an EMBL/GenBank/DDBJ whole genome shotgun (WGS) entry which is preliminary data.</text>
</comment>
<dbReference type="PRINTS" id="PR01590">
    <property type="entry name" value="HTHFIS"/>
</dbReference>
<dbReference type="InterPro" id="IPR009057">
    <property type="entry name" value="Homeodomain-like_sf"/>
</dbReference>
<dbReference type="PROSITE" id="PS50045">
    <property type="entry name" value="SIGMA54_INTERACT_4"/>
    <property type="match status" value="1"/>
</dbReference>
<dbReference type="InterPro" id="IPR027417">
    <property type="entry name" value="P-loop_NTPase"/>
</dbReference>
<evidence type="ECO:0000313" key="14">
    <source>
        <dbReference type="EMBL" id="NVD42164.1"/>
    </source>
</evidence>
<evidence type="ECO:0000256" key="7">
    <source>
        <dbReference type="ARBA" id="ARBA00023159"/>
    </source>
</evidence>
<dbReference type="Pfam" id="PF02954">
    <property type="entry name" value="HTH_8"/>
    <property type="match status" value="1"/>
</dbReference>
<evidence type="ECO:0000256" key="1">
    <source>
        <dbReference type="ARBA" id="ARBA00022553"/>
    </source>
</evidence>
<dbReference type="Gene3D" id="3.40.50.300">
    <property type="entry name" value="P-loop containing nucleotide triphosphate hydrolases"/>
    <property type="match status" value="1"/>
</dbReference>
<dbReference type="RefSeq" id="WP_176355542.1">
    <property type="nucleotide sequence ID" value="NZ_JABWDU010000008.1"/>
</dbReference>
<dbReference type="Gene3D" id="1.10.10.60">
    <property type="entry name" value="Homeodomain-like"/>
    <property type="match status" value="1"/>
</dbReference>
<keyword evidence="7" id="KW-0010">Activator</keyword>
<dbReference type="Pfam" id="PF00158">
    <property type="entry name" value="Sigma54_activat"/>
    <property type="match status" value="1"/>
</dbReference>
<dbReference type="Proteomes" id="UP000520198">
    <property type="component" value="Unassembled WGS sequence"/>
</dbReference>
<evidence type="ECO:0000256" key="6">
    <source>
        <dbReference type="ARBA" id="ARBA00023125"/>
    </source>
</evidence>
<dbReference type="PANTHER" id="PTHR32071:SF57">
    <property type="entry name" value="C4-DICARBOXYLATE TRANSPORT TRANSCRIPTIONAL REGULATORY PROTEIN DCTD"/>
    <property type="match status" value="1"/>
</dbReference>
<comment type="function">
    <text evidence="9">Member of the two-component regulatory system DctB/DctD involved in the transport of C4-dicarboxylates. When activated by DctB acts in conjunction with sigma-54 to activate the transcription of dctA.</text>
</comment>
<evidence type="ECO:0000259" key="12">
    <source>
        <dbReference type="PROSITE" id="PS50045"/>
    </source>
</evidence>
<dbReference type="InterPro" id="IPR025944">
    <property type="entry name" value="Sigma_54_int_dom_CS"/>
</dbReference>
<name>A0A7Y6UQN0_9HYPH</name>
<dbReference type="AlphaFoldDB" id="A0A7Y6UQN0"/>
<dbReference type="GO" id="GO:0000160">
    <property type="term" value="P:phosphorelay signal transduction system"/>
    <property type="evidence" value="ECO:0007669"/>
    <property type="project" value="UniProtKB-KW"/>
</dbReference>
<proteinExistence type="predicted"/>
<dbReference type="CDD" id="cd00009">
    <property type="entry name" value="AAA"/>
    <property type="match status" value="1"/>
</dbReference>
<keyword evidence="4" id="KW-0902">Two-component regulatory system</keyword>
<keyword evidence="6" id="KW-0238">DNA-binding</keyword>
<feature type="modified residue" description="4-aspartylphosphate" evidence="11">
    <location>
        <position position="55"/>
    </location>
</feature>
<dbReference type="Gene3D" id="3.40.50.2300">
    <property type="match status" value="1"/>
</dbReference>
<evidence type="ECO:0000256" key="11">
    <source>
        <dbReference type="PROSITE-ProRule" id="PRU00169"/>
    </source>
</evidence>
<dbReference type="GO" id="GO:0005524">
    <property type="term" value="F:ATP binding"/>
    <property type="evidence" value="ECO:0007669"/>
    <property type="project" value="UniProtKB-KW"/>
</dbReference>
<dbReference type="SMART" id="SM00382">
    <property type="entry name" value="AAA"/>
    <property type="match status" value="1"/>
</dbReference>
<evidence type="ECO:0000256" key="9">
    <source>
        <dbReference type="ARBA" id="ARBA00059408"/>
    </source>
</evidence>
<dbReference type="FunFam" id="3.40.50.2300:FF:000018">
    <property type="entry name" value="DNA-binding transcriptional regulator NtrC"/>
    <property type="match status" value="1"/>
</dbReference>
<dbReference type="SUPFAM" id="SSF52172">
    <property type="entry name" value="CheY-like"/>
    <property type="match status" value="1"/>
</dbReference>
<protein>
    <recommendedName>
        <fullName evidence="10">C4-dicarboxylate transport transcriptional regulatory protein DctD</fullName>
    </recommendedName>
</protein>
<dbReference type="Pfam" id="PF25601">
    <property type="entry name" value="AAA_lid_14"/>
    <property type="match status" value="1"/>
</dbReference>
<dbReference type="PROSITE" id="PS50110">
    <property type="entry name" value="RESPONSE_REGULATORY"/>
    <property type="match status" value="1"/>
</dbReference>
<evidence type="ECO:0000256" key="8">
    <source>
        <dbReference type="ARBA" id="ARBA00023163"/>
    </source>
</evidence>
<feature type="domain" description="Response regulatory" evidence="13">
    <location>
        <begin position="6"/>
        <end position="120"/>
    </location>
</feature>
<feature type="domain" description="Sigma-54 factor interaction" evidence="12">
    <location>
        <begin position="145"/>
        <end position="373"/>
    </location>
</feature>
<dbReference type="PANTHER" id="PTHR32071">
    <property type="entry name" value="TRANSCRIPTIONAL REGULATORY PROTEIN"/>
    <property type="match status" value="1"/>
</dbReference>
<evidence type="ECO:0000256" key="5">
    <source>
        <dbReference type="ARBA" id="ARBA00023015"/>
    </source>
</evidence>
<accession>A0A7Y6UQN0</accession>
<dbReference type="InterPro" id="IPR025943">
    <property type="entry name" value="Sigma_54_int_dom_ATP-bd_2"/>
</dbReference>
<dbReference type="SUPFAM" id="SSF52540">
    <property type="entry name" value="P-loop containing nucleoside triphosphate hydrolases"/>
    <property type="match status" value="1"/>
</dbReference>
<evidence type="ECO:0000259" key="13">
    <source>
        <dbReference type="PROSITE" id="PS50110"/>
    </source>
</evidence>
<dbReference type="InterPro" id="IPR001789">
    <property type="entry name" value="Sig_transdc_resp-reg_receiver"/>
</dbReference>
<keyword evidence="5" id="KW-0805">Transcription regulation</keyword>
<dbReference type="SMART" id="SM00448">
    <property type="entry name" value="REC"/>
    <property type="match status" value="1"/>
</dbReference>
<gene>
    <name evidence="14" type="ORF">HT585_25165</name>
</gene>
<dbReference type="Pfam" id="PF00072">
    <property type="entry name" value="Response_reg"/>
    <property type="match status" value="1"/>
</dbReference>
<keyword evidence="15" id="KW-1185">Reference proteome</keyword>
<dbReference type="PROSITE" id="PS00676">
    <property type="entry name" value="SIGMA54_INTERACT_2"/>
    <property type="match status" value="1"/>
</dbReference>
<dbReference type="InterPro" id="IPR002078">
    <property type="entry name" value="Sigma_54_int"/>
</dbReference>
<dbReference type="InterPro" id="IPR011006">
    <property type="entry name" value="CheY-like_superfamily"/>
</dbReference>
<keyword evidence="2" id="KW-0547">Nucleotide-binding</keyword>
<dbReference type="InterPro" id="IPR058031">
    <property type="entry name" value="AAA_lid_NorR"/>
</dbReference>
<sequence length="446" mass="48883">MTLDPDIILIDDDASVLEACCQVLELEDFSVSPHGSVTSALTGLRADSRAVIVSDVRMPDHDGFDLVAAVRNIDQDIPIILMSGHGDIPMALRAMRDGAWDFLEKPADPVHLIETVRRARDHRRLLLENRRLRLSVDDDGWETRLIGHSAPMVALREKLKRIAAAATDALILGETGTGKEVTARAIHDFSGRKGRFVAVNCGAIPETMLESELFGHEAGAFTGAREKRIGKIEYADGGTLFLDEIESMPLAAQVRLLRVLQERVIERLGSNVELPVDMRVVAATKADLHAAARKGDFREDLAYRLDIARVELPPLAQRKGDVGLLFQHFLGLAAKRQGRTPPRVSAELLAELNGRAWPGNVRELRNVAERFVLGLEDRADVDRAAAGGETLEVQMDRLERAILLDSLARNDGRVGATADALGISRKTLYLKMRKFDIAAQGDGEAG</sequence>
<dbReference type="GO" id="GO:0006355">
    <property type="term" value="P:regulation of DNA-templated transcription"/>
    <property type="evidence" value="ECO:0007669"/>
    <property type="project" value="InterPro"/>
</dbReference>
<reference evidence="14 15" key="1">
    <citation type="submission" date="2020-06" db="EMBL/GenBank/DDBJ databases">
        <authorList>
            <person name="Grouzdev D.S."/>
        </authorList>
    </citation>
    <scope>NUCLEOTIDE SEQUENCE [LARGE SCALE GENOMIC DNA]</scope>
    <source>
        <strain evidence="14 15">HO-A22</strain>
    </source>
</reference>
<dbReference type="PROSITE" id="PS00688">
    <property type="entry name" value="SIGMA54_INTERACT_3"/>
    <property type="match status" value="1"/>
</dbReference>
<evidence type="ECO:0000256" key="2">
    <source>
        <dbReference type="ARBA" id="ARBA00022741"/>
    </source>
</evidence>
<evidence type="ECO:0000256" key="3">
    <source>
        <dbReference type="ARBA" id="ARBA00022840"/>
    </source>
</evidence>
<keyword evidence="1 11" id="KW-0597">Phosphoprotein</keyword>
<dbReference type="EMBL" id="JABWDU010000008">
    <property type="protein sequence ID" value="NVD42164.1"/>
    <property type="molecule type" value="Genomic_DNA"/>
</dbReference>
<evidence type="ECO:0000256" key="4">
    <source>
        <dbReference type="ARBA" id="ARBA00023012"/>
    </source>
</evidence>
<keyword evidence="3" id="KW-0067">ATP-binding</keyword>
<dbReference type="InterPro" id="IPR002197">
    <property type="entry name" value="HTH_Fis"/>
</dbReference>
<evidence type="ECO:0000313" key="15">
    <source>
        <dbReference type="Proteomes" id="UP000520198"/>
    </source>
</evidence>
<organism evidence="14 15">
    <name type="scientific">Ensifer oleiphilus</name>
    <dbReference type="NCBI Taxonomy" id="2742698"/>
    <lineage>
        <taxon>Bacteria</taxon>
        <taxon>Pseudomonadati</taxon>
        <taxon>Pseudomonadota</taxon>
        <taxon>Alphaproteobacteria</taxon>
        <taxon>Hyphomicrobiales</taxon>
        <taxon>Rhizobiaceae</taxon>
        <taxon>Sinorhizobium/Ensifer group</taxon>
        <taxon>Ensifer</taxon>
    </lineage>
</organism>
<dbReference type="Gene3D" id="1.10.8.60">
    <property type="match status" value="1"/>
</dbReference>
<dbReference type="GO" id="GO:0043565">
    <property type="term" value="F:sequence-specific DNA binding"/>
    <property type="evidence" value="ECO:0007669"/>
    <property type="project" value="InterPro"/>
</dbReference>
<dbReference type="FunFam" id="3.40.50.300:FF:000006">
    <property type="entry name" value="DNA-binding transcriptional regulator NtrC"/>
    <property type="match status" value="1"/>
</dbReference>
<keyword evidence="8" id="KW-0804">Transcription</keyword>
<dbReference type="InterPro" id="IPR003593">
    <property type="entry name" value="AAA+_ATPase"/>
</dbReference>
<evidence type="ECO:0000256" key="10">
    <source>
        <dbReference type="ARBA" id="ARBA00067650"/>
    </source>
</evidence>